<protein>
    <submittedName>
        <fullName evidence="1">Uncharacterized protein</fullName>
    </submittedName>
</protein>
<dbReference type="AlphaFoldDB" id="A0AAV7RDP1"/>
<evidence type="ECO:0000313" key="2">
    <source>
        <dbReference type="Proteomes" id="UP001066276"/>
    </source>
</evidence>
<comment type="caution">
    <text evidence="1">The sequence shown here is derived from an EMBL/GenBank/DDBJ whole genome shotgun (WGS) entry which is preliminary data.</text>
</comment>
<dbReference type="Proteomes" id="UP001066276">
    <property type="component" value="Chromosome 5"/>
</dbReference>
<dbReference type="EMBL" id="JANPWB010000009">
    <property type="protein sequence ID" value="KAJ1150852.1"/>
    <property type="molecule type" value="Genomic_DNA"/>
</dbReference>
<organism evidence="1 2">
    <name type="scientific">Pleurodeles waltl</name>
    <name type="common">Iberian ribbed newt</name>
    <dbReference type="NCBI Taxonomy" id="8319"/>
    <lineage>
        <taxon>Eukaryota</taxon>
        <taxon>Metazoa</taxon>
        <taxon>Chordata</taxon>
        <taxon>Craniata</taxon>
        <taxon>Vertebrata</taxon>
        <taxon>Euteleostomi</taxon>
        <taxon>Amphibia</taxon>
        <taxon>Batrachia</taxon>
        <taxon>Caudata</taxon>
        <taxon>Salamandroidea</taxon>
        <taxon>Salamandridae</taxon>
        <taxon>Pleurodelinae</taxon>
        <taxon>Pleurodeles</taxon>
    </lineage>
</organism>
<proteinExistence type="predicted"/>
<name>A0AAV7RDP1_PLEWA</name>
<keyword evidence="2" id="KW-1185">Reference proteome</keyword>
<accession>A0AAV7RDP1</accession>
<sequence>MKDNLLIEDIALMRELWELEENAIESIGKKQGIAGLELEGVRTDKEGASGLKSKSKSVPDPSGDLINQFADVVIKGLKSLRSKETKKTTKIKSSYLN</sequence>
<gene>
    <name evidence="1" type="ORF">NDU88_003640</name>
</gene>
<reference evidence="1" key="1">
    <citation type="journal article" date="2022" name="bioRxiv">
        <title>Sequencing and chromosome-scale assembly of the giantPleurodeles waltlgenome.</title>
        <authorList>
            <person name="Brown T."/>
            <person name="Elewa A."/>
            <person name="Iarovenko S."/>
            <person name="Subramanian E."/>
            <person name="Araus A.J."/>
            <person name="Petzold A."/>
            <person name="Susuki M."/>
            <person name="Suzuki K.-i.T."/>
            <person name="Hayashi T."/>
            <person name="Toyoda A."/>
            <person name="Oliveira C."/>
            <person name="Osipova E."/>
            <person name="Leigh N.D."/>
            <person name="Simon A."/>
            <person name="Yun M.H."/>
        </authorList>
    </citation>
    <scope>NUCLEOTIDE SEQUENCE</scope>
    <source>
        <strain evidence="1">20211129_DDA</strain>
        <tissue evidence="1">Liver</tissue>
    </source>
</reference>
<evidence type="ECO:0000313" key="1">
    <source>
        <dbReference type="EMBL" id="KAJ1150852.1"/>
    </source>
</evidence>